<dbReference type="Proteomes" id="UP000283586">
    <property type="component" value="Unassembled WGS sequence"/>
</dbReference>
<dbReference type="STRING" id="166486.ERS852572_00053"/>
<dbReference type="AlphaFoldDB" id="A0A173QXZ9"/>
<name>A0A173QXZ9_9FIRM</name>
<dbReference type="PaxDb" id="166486-ERS852572_00053"/>
<reference evidence="2 4" key="2">
    <citation type="submission" date="2018-08" db="EMBL/GenBank/DDBJ databases">
        <title>A genome reference for cultivated species of the human gut microbiota.</title>
        <authorList>
            <person name="Zou Y."/>
            <person name="Xue W."/>
            <person name="Luo G."/>
        </authorList>
    </citation>
    <scope>NUCLEOTIDE SEQUENCE [LARGE SCALE GENOMIC DNA]</scope>
    <source>
        <strain evidence="2 4">AF31-21AC</strain>
    </source>
</reference>
<accession>A0A173QXZ9</accession>
<dbReference type="GeneID" id="61434152"/>
<evidence type="ECO:0000313" key="3">
    <source>
        <dbReference type="Proteomes" id="UP000095350"/>
    </source>
</evidence>
<evidence type="ECO:0000313" key="1">
    <source>
        <dbReference type="EMBL" id="CUM70437.1"/>
    </source>
</evidence>
<reference evidence="1 3" key="1">
    <citation type="submission" date="2015-09" db="EMBL/GenBank/DDBJ databases">
        <authorList>
            <consortium name="Pathogen Informatics"/>
        </authorList>
    </citation>
    <scope>NUCLEOTIDE SEQUENCE [LARGE SCALE GENOMIC DNA]</scope>
    <source>
        <strain evidence="1 3">2789STDY5834960</strain>
    </source>
</reference>
<dbReference type="EMBL" id="QRQN01000004">
    <property type="protein sequence ID" value="RHN10805.1"/>
    <property type="molecule type" value="Genomic_DNA"/>
</dbReference>
<protein>
    <submittedName>
        <fullName evidence="2">Dihydroorotate dehydrogenase</fullName>
    </submittedName>
</protein>
<evidence type="ECO:0000313" key="2">
    <source>
        <dbReference type="EMBL" id="RHN10805.1"/>
    </source>
</evidence>
<proteinExistence type="predicted"/>
<dbReference type="Proteomes" id="UP000095350">
    <property type="component" value="Unassembled WGS sequence"/>
</dbReference>
<organism evidence="1 3">
    <name type="scientific">Roseburia intestinalis</name>
    <dbReference type="NCBI Taxonomy" id="166486"/>
    <lineage>
        <taxon>Bacteria</taxon>
        <taxon>Bacillati</taxon>
        <taxon>Bacillota</taxon>
        <taxon>Clostridia</taxon>
        <taxon>Lachnospirales</taxon>
        <taxon>Lachnospiraceae</taxon>
        <taxon>Roseburia</taxon>
    </lineage>
</organism>
<evidence type="ECO:0000313" key="4">
    <source>
        <dbReference type="Proteomes" id="UP000283586"/>
    </source>
</evidence>
<dbReference type="EMBL" id="CYXZ01000001">
    <property type="protein sequence ID" value="CUM70437.1"/>
    <property type="molecule type" value="Genomic_DNA"/>
</dbReference>
<gene>
    <name evidence="2" type="ORF">DWZ31_04460</name>
    <name evidence="1" type="ORF">ERS852572_00053</name>
</gene>
<dbReference type="RefSeq" id="WP_006857053.1">
    <property type="nucleotide sequence ID" value="NZ_CABIYH010000001.1"/>
</dbReference>
<sequence length="48" mass="5485">MMEERKQNEKLVKVEMIELTEEEKECMKLLDEKLAGGAGAILWCACVN</sequence>